<keyword evidence="1" id="KW-0175">Coiled coil</keyword>
<dbReference type="AlphaFoldDB" id="A0A919RR50"/>
<dbReference type="InterPro" id="IPR058593">
    <property type="entry name" value="ARB_07466-like_C"/>
</dbReference>
<feature type="compositionally biased region" description="Polar residues" evidence="2">
    <location>
        <begin position="1"/>
        <end position="10"/>
    </location>
</feature>
<feature type="coiled-coil region" evidence="1">
    <location>
        <begin position="183"/>
        <end position="214"/>
    </location>
</feature>
<dbReference type="Proteomes" id="UP000606172">
    <property type="component" value="Unassembled WGS sequence"/>
</dbReference>
<sequence length="354" mass="38743">MADLSPTSHPHATGRTKYRGRHRAPHTPATAYVAVCASAALTLTLGTATASTATSGAPPATAQDPKPSESGLRAELKKTQERVDALIEDYNAKRVALADVRKSEEAAKRQLEQAELEYKLAEDRVARVVQLQYQAGSSGMAALIASENVDGAALLEQMAAEQTADVTGFAQARDRRRIATETAAKITERVQTEAAEIEKQREEALTLIDDIEKKLDRLVPVGSGRRANGSWAPQLPTGSDNITARTRSMRELIMRRFSLAYDVGCYRIDNYGEHPLGRACDFMLSATGSMPSAEQAALGDEIAAWTVKNGKKLGVKYVIYRQRIYNMSMPGWRSMSDRGSITENHFDHVHISMH</sequence>
<proteinExistence type="predicted"/>
<gene>
    <name evidence="4" type="ORF">Ssi02_74300</name>
</gene>
<evidence type="ECO:0000256" key="2">
    <source>
        <dbReference type="SAM" id="MobiDB-lite"/>
    </source>
</evidence>
<evidence type="ECO:0000256" key="1">
    <source>
        <dbReference type="SAM" id="Coils"/>
    </source>
</evidence>
<evidence type="ECO:0000313" key="5">
    <source>
        <dbReference type="Proteomes" id="UP000606172"/>
    </source>
</evidence>
<comment type="caution">
    <text evidence="4">The sequence shown here is derived from an EMBL/GenBank/DDBJ whole genome shotgun (WGS) entry which is preliminary data.</text>
</comment>
<evidence type="ECO:0000313" key="4">
    <source>
        <dbReference type="EMBL" id="GII97199.1"/>
    </source>
</evidence>
<reference evidence="4" key="1">
    <citation type="submission" date="2021-01" db="EMBL/GenBank/DDBJ databases">
        <title>Whole genome shotgun sequence of Sinosporangium siamense NBRC 109515.</title>
        <authorList>
            <person name="Komaki H."/>
            <person name="Tamura T."/>
        </authorList>
    </citation>
    <scope>NUCLEOTIDE SEQUENCE</scope>
    <source>
        <strain evidence="4">NBRC 109515</strain>
    </source>
</reference>
<feature type="region of interest" description="Disordered" evidence="2">
    <location>
        <begin position="51"/>
        <end position="72"/>
    </location>
</feature>
<feature type="compositionally biased region" description="Basic residues" evidence="2">
    <location>
        <begin position="12"/>
        <end position="25"/>
    </location>
</feature>
<name>A0A919RR50_9ACTN</name>
<feature type="region of interest" description="Disordered" evidence="2">
    <location>
        <begin position="1"/>
        <end position="25"/>
    </location>
</feature>
<accession>A0A919RR50</accession>
<organism evidence="4 5">
    <name type="scientific">Sinosporangium siamense</name>
    <dbReference type="NCBI Taxonomy" id="1367973"/>
    <lineage>
        <taxon>Bacteria</taxon>
        <taxon>Bacillati</taxon>
        <taxon>Actinomycetota</taxon>
        <taxon>Actinomycetes</taxon>
        <taxon>Streptosporangiales</taxon>
        <taxon>Streptosporangiaceae</taxon>
        <taxon>Sinosporangium</taxon>
    </lineage>
</organism>
<keyword evidence="5" id="KW-1185">Reference proteome</keyword>
<dbReference type="Pfam" id="PF26571">
    <property type="entry name" value="VldE"/>
    <property type="match status" value="1"/>
</dbReference>
<feature type="domain" description="ARB-07466-like C-terminal" evidence="3">
    <location>
        <begin position="239"/>
        <end position="346"/>
    </location>
</feature>
<protein>
    <recommendedName>
        <fullName evidence="3">ARB-07466-like C-terminal domain-containing protein</fullName>
    </recommendedName>
</protein>
<feature type="compositionally biased region" description="Low complexity" evidence="2">
    <location>
        <begin position="51"/>
        <end position="62"/>
    </location>
</feature>
<dbReference type="EMBL" id="BOOW01000056">
    <property type="protein sequence ID" value="GII97199.1"/>
    <property type="molecule type" value="Genomic_DNA"/>
</dbReference>
<evidence type="ECO:0000259" key="3">
    <source>
        <dbReference type="Pfam" id="PF26571"/>
    </source>
</evidence>
<dbReference type="RefSeq" id="WP_204032676.1">
    <property type="nucleotide sequence ID" value="NZ_BOOW01000056.1"/>
</dbReference>